<dbReference type="RefSeq" id="XP_025364370.1">
    <property type="nucleotide sequence ID" value="XM_025508091.1"/>
</dbReference>
<feature type="signal peptide" evidence="1">
    <location>
        <begin position="1"/>
        <end position="20"/>
    </location>
</feature>
<protein>
    <submittedName>
        <fullName evidence="2">Uncharacterized protein</fullName>
    </submittedName>
</protein>
<dbReference type="GeneID" id="37029914"/>
<evidence type="ECO:0000256" key="1">
    <source>
        <dbReference type="SAM" id="SignalP"/>
    </source>
</evidence>
<dbReference type="OrthoDB" id="2556658at2759"/>
<proteinExistence type="predicted"/>
<organism evidence="2 3">
    <name type="scientific">Jaminaea rosea</name>
    <dbReference type="NCBI Taxonomy" id="1569628"/>
    <lineage>
        <taxon>Eukaryota</taxon>
        <taxon>Fungi</taxon>
        <taxon>Dikarya</taxon>
        <taxon>Basidiomycota</taxon>
        <taxon>Ustilaginomycotina</taxon>
        <taxon>Exobasidiomycetes</taxon>
        <taxon>Microstromatales</taxon>
        <taxon>Microstromatales incertae sedis</taxon>
        <taxon>Jaminaea</taxon>
    </lineage>
</organism>
<reference evidence="2 3" key="1">
    <citation type="journal article" date="2018" name="Mol. Biol. Evol.">
        <title>Broad Genomic Sampling Reveals a Smut Pathogenic Ancestry of the Fungal Clade Ustilaginomycotina.</title>
        <authorList>
            <person name="Kijpornyongpan T."/>
            <person name="Mondo S.J."/>
            <person name="Barry K."/>
            <person name="Sandor L."/>
            <person name="Lee J."/>
            <person name="Lipzen A."/>
            <person name="Pangilinan J."/>
            <person name="LaButti K."/>
            <person name="Hainaut M."/>
            <person name="Henrissat B."/>
            <person name="Grigoriev I.V."/>
            <person name="Spatafora J.W."/>
            <person name="Aime M.C."/>
        </authorList>
    </citation>
    <scope>NUCLEOTIDE SEQUENCE [LARGE SCALE GENOMIC DNA]</scope>
    <source>
        <strain evidence="2 3">MCA 5214</strain>
    </source>
</reference>
<dbReference type="EMBL" id="KZ819663">
    <property type="protein sequence ID" value="PWN29758.1"/>
    <property type="molecule type" value="Genomic_DNA"/>
</dbReference>
<feature type="chain" id="PRO_5016271536" evidence="1">
    <location>
        <begin position="21"/>
        <end position="168"/>
    </location>
</feature>
<keyword evidence="1" id="KW-0732">Signal</keyword>
<name>A0A316UY99_9BASI</name>
<gene>
    <name evidence="2" type="ORF">BDZ90DRAFT_258665</name>
</gene>
<dbReference type="AlphaFoldDB" id="A0A316UY99"/>
<dbReference type="Proteomes" id="UP000245884">
    <property type="component" value="Unassembled WGS sequence"/>
</dbReference>
<evidence type="ECO:0000313" key="2">
    <source>
        <dbReference type="EMBL" id="PWN29758.1"/>
    </source>
</evidence>
<sequence length="168" mass="15905">MKTSLFLSAAVALLAASVSAQDPIGPLTTNNAQSACVQYGDCTALPAGNTASTATQYGPVTAPASSQAFSAPTNAAETAASLSRLAETGAAAAFSNLSQGNDGAGGPASRTGTLTGGVIVGSSTSSASATRSNAPNAAVALGAGQGSWAWVVGGPLGAAAFGALMLAI</sequence>
<accession>A0A316UY99</accession>
<keyword evidence="3" id="KW-1185">Reference proteome</keyword>
<evidence type="ECO:0000313" key="3">
    <source>
        <dbReference type="Proteomes" id="UP000245884"/>
    </source>
</evidence>